<reference evidence="1" key="1">
    <citation type="submission" date="2022-07" db="EMBL/GenBank/DDBJ databases">
        <title>Chromosome-level genome of Muraenolepis orangiensis.</title>
        <authorList>
            <person name="Kim J."/>
        </authorList>
    </citation>
    <scope>NUCLEOTIDE SEQUENCE</scope>
    <source>
        <strain evidence="1">KU_S4_2022</strain>
        <tissue evidence="1">Muscle</tissue>
    </source>
</reference>
<dbReference type="EMBL" id="JANIIK010000046">
    <property type="protein sequence ID" value="KAJ3602988.1"/>
    <property type="molecule type" value="Genomic_DNA"/>
</dbReference>
<sequence>MAVTTSTAQHLCGFNLNPPADLCMQRKRCFHTPIVRSTTQRVRITHFYPKISIYPHEQKHMLMGLSEQRVMLGCGAA</sequence>
<gene>
    <name evidence="1" type="ORF">NHX12_030732</name>
</gene>
<dbReference type="AlphaFoldDB" id="A0A9Q0ECC6"/>
<accession>A0A9Q0ECC6</accession>
<comment type="caution">
    <text evidence="1">The sequence shown here is derived from an EMBL/GenBank/DDBJ whole genome shotgun (WGS) entry which is preliminary data.</text>
</comment>
<dbReference type="Proteomes" id="UP001148018">
    <property type="component" value="Unassembled WGS sequence"/>
</dbReference>
<evidence type="ECO:0000313" key="2">
    <source>
        <dbReference type="Proteomes" id="UP001148018"/>
    </source>
</evidence>
<name>A0A9Q0ECC6_9TELE</name>
<proteinExistence type="predicted"/>
<organism evidence="1 2">
    <name type="scientific">Muraenolepis orangiensis</name>
    <name type="common">Patagonian moray cod</name>
    <dbReference type="NCBI Taxonomy" id="630683"/>
    <lineage>
        <taxon>Eukaryota</taxon>
        <taxon>Metazoa</taxon>
        <taxon>Chordata</taxon>
        <taxon>Craniata</taxon>
        <taxon>Vertebrata</taxon>
        <taxon>Euteleostomi</taxon>
        <taxon>Actinopterygii</taxon>
        <taxon>Neopterygii</taxon>
        <taxon>Teleostei</taxon>
        <taxon>Neoteleostei</taxon>
        <taxon>Acanthomorphata</taxon>
        <taxon>Zeiogadaria</taxon>
        <taxon>Gadariae</taxon>
        <taxon>Gadiformes</taxon>
        <taxon>Muraenolepidoidei</taxon>
        <taxon>Muraenolepididae</taxon>
        <taxon>Muraenolepis</taxon>
    </lineage>
</organism>
<evidence type="ECO:0000313" key="1">
    <source>
        <dbReference type="EMBL" id="KAJ3602988.1"/>
    </source>
</evidence>
<protein>
    <submittedName>
        <fullName evidence="1">Uncharacterized protein</fullName>
    </submittedName>
</protein>
<keyword evidence="2" id="KW-1185">Reference proteome</keyword>